<dbReference type="Gene3D" id="3.40.50.1580">
    <property type="entry name" value="Nucleoside phosphorylase domain"/>
    <property type="match status" value="1"/>
</dbReference>
<sequence>MTLPADAAQTAADAIRQRCDLAPEWAIVLGSGLGPLADEVKVRAEFAYEELPHFPRSTAVGHAGRLLLGELQGRRVAVMQGRFHLYEGWSPQQTALPIRVMHALGARSLAVTNAAGGLHPLMRVGDPMVIEDQINLMFRNPLVGPNDDTLGPRFPDMSRPFDPHYGETALEAARLGNFACHVGVYAGMLGPTYETRAEYRMLRGLGASAAGMSTVPEVIAARHLGMRVLGISTITNVCSPDALGETSGQEVVDAANSASGKLLAMVTAVIRSAG</sequence>
<comment type="caution">
    <text evidence="8">The sequence shown here is derived from an EMBL/GenBank/DDBJ whole genome shotgun (WGS) entry which is preliminary data.</text>
</comment>
<dbReference type="PIRSF" id="PIRSF000477">
    <property type="entry name" value="PurNPase"/>
    <property type="match status" value="1"/>
</dbReference>
<feature type="binding site" evidence="6">
    <location>
        <position position="194"/>
    </location>
    <ligand>
        <name>a purine D-ribonucleoside</name>
        <dbReference type="ChEBI" id="CHEBI:142355"/>
    </ligand>
</feature>
<dbReference type="NCBIfam" id="TIGR01697">
    <property type="entry name" value="PNPH-PUNA-XAPA"/>
    <property type="match status" value="1"/>
</dbReference>
<keyword evidence="4 5" id="KW-0808">Transferase</keyword>
<evidence type="ECO:0000256" key="1">
    <source>
        <dbReference type="ARBA" id="ARBA00005058"/>
    </source>
</evidence>
<dbReference type="Pfam" id="PF01048">
    <property type="entry name" value="PNP_UDP_1"/>
    <property type="match status" value="1"/>
</dbReference>
<dbReference type="AlphaFoldDB" id="A0A5C5VA12"/>
<reference evidence="8 9" key="1">
    <citation type="submission" date="2019-02" db="EMBL/GenBank/DDBJ databases">
        <title>Deep-cultivation of Planctomycetes and their phenomic and genomic characterization uncovers novel biology.</title>
        <authorList>
            <person name="Wiegand S."/>
            <person name="Jogler M."/>
            <person name="Boedeker C."/>
            <person name="Pinto D."/>
            <person name="Vollmers J."/>
            <person name="Rivas-Marin E."/>
            <person name="Kohn T."/>
            <person name="Peeters S.H."/>
            <person name="Heuer A."/>
            <person name="Rast P."/>
            <person name="Oberbeckmann S."/>
            <person name="Bunk B."/>
            <person name="Jeske O."/>
            <person name="Meyerdierks A."/>
            <person name="Storesund J.E."/>
            <person name="Kallscheuer N."/>
            <person name="Luecker S."/>
            <person name="Lage O.M."/>
            <person name="Pohl T."/>
            <person name="Merkel B.J."/>
            <person name="Hornburger P."/>
            <person name="Mueller R.-W."/>
            <person name="Bruemmer F."/>
            <person name="Labrenz M."/>
            <person name="Spormann A.M."/>
            <person name="Op Den Camp H."/>
            <person name="Overmann J."/>
            <person name="Amann R."/>
            <person name="Jetten M.S.M."/>
            <person name="Mascher T."/>
            <person name="Medema M.H."/>
            <person name="Devos D.P."/>
            <person name="Kaster A.-K."/>
            <person name="Ovreas L."/>
            <person name="Rohde M."/>
            <person name="Galperin M.Y."/>
            <person name="Jogler C."/>
        </authorList>
    </citation>
    <scope>NUCLEOTIDE SEQUENCE [LARGE SCALE GENOMIC DNA]</scope>
    <source>
        <strain evidence="8 9">KOR34</strain>
    </source>
</reference>
<accession>A0A5C5VA12</accession>
<dbReference type="InterPro" id="IPR035994">
    <property type="entry name" value="Nucleoside_phosphorylase_sf"/>
</dbReference>
<feature type="domain" description="Nucleoside phosphorylase" evidence="7">
    <location>
        <begin position="26"/>
        <end position="271"/>
    </location>
</feature>
<organism evidence="8 9">
    <name type="scientific">Posidoniimonas corsicana</name>
    <dbReference type="NCBI Taxonomy" id="1938618"/>
    <lineage>
        <taxon>Bacteria</taxon>
        <taxon>Pseudomonadati</taxon>
        <taxon>Planctomycetota</taxon>
        <taxon>Planctomycetia</taxon>
        <taxon>Pirellulales</taxon>
        <taxon>Lacipirellulaceae</taxon>
        <taxon>Posidoniimonas</taxon>
    </lineage>
</organism>
<feature type="binding site" evidence="6">
    <location>
        <position position="62"/>
    </location>
    <ligand>
        <name>phosphate</name>
        <dbReference type="ChEBI" id="CHEBI:43474"/>
    </ligand>
</feature>
<comment type="function">
    <text evidence="5">The purine nucleoside phosphorylases catalyze the phosphorolytic breakdown of the N-glycosidic bond in the beta-(deoxy)ribonucleoside molecules, with the formation of the corresponding free purine bases and pentose-1-phosphate.</text>
</comment>
<dbReference type="InterPro" id="IPR000845">
    <property type="entry name" value="Nucleoside_phosphorylase_d"/>
</dbReference>
<dbReference type="EC" id="2.4.2.1" evidence="5"/>
<dbReference type="NCBIfam" id="TIGR01700">
    <property type="entry name" value="PNPH"/>
    <property type="match status" value="1"/>
</dbReference>
<dbReference type="InterPro" id="IPR011268">
    <property type="entry name" value="Purine_phosphorylase"/>
</dbReference>
<evidence type="ECO:0000256" key="6">
    <source>
        <dbReference type="PIRSR" id="PIRSR000477-2"/>
    </source>
</evidence>
<evidence type="ECO:0000256" key="2">
    <source>
        <dbReference type="ARBA" id="ARBA00006751"/>
    </source>
</evidence>
<evidence type="ECO:0000256" key="5">
    <source>
        <dbReference type="PIRNR" id="PIRNR000477"/>
    </source>
</evidence>
<dbReference type="OrthoDB" id="1523230at2"/>
<dbReference type="InterPro" id="IPR011270">
    <property type="entry name" value="Pur_Nuc_Pase_Ino/Guo-sp"/>
</dbReference>
<dbReference type="GO" id="GO:0005737">
    <property type="term" value="C:cytoplasm"/>
    <property type="evidence" value="ECO:0007669"/>
    <property type="project" value="TreeGrafter"/>
</dbReference>
<dbReference type="NCBIfam" id="NF006054">
    <property type="entry name" value="PRK08202.1"/>
    <property type="match status" value="1"/>
</dbReference>
<feature type="binding site" evidence="6">
    <location>
        <position position="114"/>
    </location>
    <ligand>
        <name>phosphate</name>
        <dbReference type="ChEBI" id="CHEBI:43474"/>
    </ligand>
</feature>
<evidence type="ECO:0000256" key="4">
    <source>
        <dbReference type="ARBA" id="ARBA00022679"/>
    </source>
</evidence>
<dbReference type="RefSeq" id="WP_146561084.1">
    <property type="nucleotide sequence ID" value="NZ_SIHJ01000001.1"/>
</dbReference>
<dbReference type="GO" id="GO:0009116">
    <property type="term" value="P:nucleoside metabolic process"/>
    <property type="evidence" value="ECO:0007669"/>
    <property type="project" value="InterPro"/>
</dbReference>
<comment type="similarity">
    <text evidence="2 5">Belongs to the PNP/MTAP phosphorylase family.</text>
</comment>
<name>A0A5C5VA12_9BACT</name>
<dbReference type="UniPathway" id="UPA00606"/>
<evidence type="ECO:0000259" key="7">
    <source>
        <dbReference type="Pfam" id="PF01048"/>
    </source>
</evidence>
<evidence type="ECO:0000313" key="9">
    <source>
        <dbReference type="Proteomes" id="UP000316714"/>
    </source>
</evidence>
<evidence type="ECO:0000313" key="8">
    <source>
        <dbReference type="EMBL" id="TWT35141.1"/>
    </source>
</evidence>
<dbReference type="PANTHER" id="PTHR11904">
    <property type="entry name" value="METHYLTHIOADENOSINE/PURINE NUCLEOSIDE PHOSPHORYLASE"/>
    <property type="match status" value="1"/>
</dbReference>
<feature type="binding site" evidence="6">
    <location>
        <begin position="82"/>
        <end position="84"/>
    </location>
    <ligand>
        <name>phosphate</name>
        <dbReference type="ChEBI" id="CHEBI:43474"/>
    </ligand>
</feature>
<dbReference type="EMBL" id="SIHJ01000001">
    <property type="protein sequence ID" value="TWT35141.1"/>
    <property type="molecule type" value="Genomic_DNA"/>
</dbReference>
<dbReference type="CDD" id="cd09009">
    <property type="entry name" value="PNP-EcPNPII_like"/>
    <property type="match status" value="1"/>
</dbReference>
<evidence type="ECO:0000256" key="3">
    <source>
        <dbReference type="ARBA" id="ARBA00022676"/>
    </source>
</evidence>
<feature type="binding site" evidence="6">
    <location>
        <position position="31"/>
    </location>
    <ligand>
        <name>phosphate</name>
        <dbReference type="ChEBI" id="CHEBI:43474"/>
    </ligand>
</feature>
<dbReference type="Proteomes" id="UP000316714">
    <property type="component" value="Unassembled WGS sequence"/>
</dbReference>
<keyword evidence="9" id="KW-1185">Reference proteome</keyword>
<dbReference type="GO" id="GO:0004731">
    <property type="term" value="F:purine-nucleoside phosphorylase activity"/>
    <property type="evidence" value="ECO:0007669"/>
    <property type="project" value="UniProtKB-EC"/>
</dbReference>
<proteinExistence type="inferred from homology"/>
<dbReference type="PANTHER" id="PTHR11904:SF9">
    <property type="entry name" value="PURINE NUCLEOSIDE PHOSPHORYLASE-RELATED"/>
    <property type="match status" value="1"/>
</dbReference>
<comment type="pathway">
    <text evidence="1 5">Purine metabolism; purine nucleoside salvage.</text>
</comment>
<feature type="binding site" evidence="6">
    <location>
        <position position="213"/>
    </location>
    <ligand>
        <name>phosphate</name>
        <dbReference type="ChEBI" id="CHEBI:43474"/>
    </ligand>
</feature>
<dbReference type="SUPFAM" id="SSF53167">
    <property type="entry name" value="Purine and uridine phosphorylases"/>
    <property type="match status" value="1"/>
</dbReference>
<gene>
    <name evidence="8" type="primary">punA_1</name>
    <name evidence="8" type="ORF">KOR34_00280</name>
</gene>
<protein>
    <recommendedName>
        <fullName evidence="5">Purine nucleoside phosphorylase</fullName>
        <ecNumber evidence="5">2.4.2.1</ecNumber>
    </recommendedName>
    <alternativeName>
        <fullName evidence="5">Inosine-guanosine phosphorylase</fullName>
    </alternativeName>
</protein>
<feature type="binding site" evidence="6">
    <location>
        <position position="236"/>
    </location>
    <ligand>
        <name>a purine D-ribonucleoside</name>
        <dbReference type="ChEBI" id="CHEBI:142355"/>
    </ligand>
</feature>
<keyword evidence="3 5" id="KW-0328">Glycosyltransferase</keyword>